<proteinExistence type="predicted"/>
<evidence type="ECO:0000313" key="2">
    <source>
        <dbReference type="Proteomes" id="UP000240357"/>
    </source>
</evidence>
<reference evidence="1 2" key="1">
    <citation type="submission" date="2018-03" db="EMBL/GenBank/DDBJ databases">
        <title>Adhaeribacter sp. HMF7605 Genome sequencing and assembly.</title>
        <authorList>
            <person name="Kang H."/>
            <person name="Kang J."/>
            <person name="Cha I."/>
            <person name="Kim H."/>
            <person name="Joh K."/>
        </authorList>
    </citation>
    <scope>NUCLEOTIDE SEQUENCE [LARGE SCALE GENOMIC DNA]</scope>
    <source>
        <strain evidence="1 2">HMF7605</strain>
    </source>
</reference>
<evidence type="ECO:0000313" key="1">
    <source>
        <dbReference type="EMBL" id="PSR53148.1"/>
    </source>
</evidence>
<sequence>MGKLKYEVGKMARSGDYNLELWTIIPEGVDKGAEALRIQRNRGEIIARLHVAVSEKAVWS</sequence>
<protein>
    <submittedName>
        <fullName evidence="1">Uncharacterized protein</fullName>
    </submittedName>
</protein>
<name>A0A2T2YCH9_9BACT</name>
<dbReference type="EMBL" id="PYFT01000001">
    <property type="protein sequence ID" value="PSR53148.1"/>
    <property type="molecule type" value="Genomic_DNA"/>
</dbReference>
<dbReference type="AlphaFoldDB" id="A0A2T2YCH9"/>
<dbReference type="Proteomes" id="UP000240357">
    <property type="component" value="Unassembled WGS sequence"/>
</dbReference>
<gene>
    <name evidence="1" type="ORF">AHMF7605_06190</name>
</gene>
<organism evidence="1 2">
    <name type="scientific">Adhaeribacter arboris</name>
    <dbReference type="NCBI Taxonomy" id="2072846"/>
    <lineage>
        <taxon>Bacteria</taxon>
        <taxon>Pseudomonadati</taxon>
        <taxon>Bacteroidota</taxon>
        <taxon>Cytophagia</taxon>
        <taxon>Cytophagales</taxon>
        <taxon>Hymenobacteraceae</taxon>
        <taxon>Adhaeribacter</taxon>
    </lineage>
</organism>
<keyword evidence="2" id="KW-1185">Reference proteome</keyword>
<accession>A0A2T2YCH9</accession>
<comment type="caution">
    <text evidence="1">The sequence shown here is derived from an EMBL/GenBank/DDBJ whole genome shotgun (WGS) entry which is preliminary data.</text>
</comment>